<dbReference type="PRINTS" id="PR00097">
    <property type="entry name" value="ANTSNTHASEII"/>
</dbReference>
<dbReference type="SUPFAM" id="SSF52317">
    <property type="entry name" value="Class I glutamine amidotransferase-like"/>
    <property type="match status" value="1"/>
</dbReference>
<comment type="function">
    <text evidence="8">Small subunit of the glutamine-dependent carbamoyl phosphate synthetase (CPSase). CPSase catalyzes the formation of carbamoyl phosphate from the ammonia moiety of glutamine, carbonate, and phosphate donated by ATP, constituting the first step of 2 biosynthetic pathways, one leading to arginine and/or urea and the other to pyrimidine nucleotides. The small subunit (glutamine amidotransferase) binds and cleaves glutamine to supply the large subunit with the substrate ammonia.</text>
</comment>
<evidence type="ECO:0000256" key="6">
    <source>
        <dbReference type="ARBA" id="ARBA00022962"/>
    </source>
</evidence>
<keyword evidence="4 8" id="KW-0547">Nucleotide-binding</keyword>
<dbReference type="InterPro" id="IPR017926">
    <property type="entry name" value="GATASE"/>
</dbReference>
<proteinExistence type="inferred from homology"/>
<evidence type="ECO:0000256" key="8">
    <source>
        <dbReference type="HAMAP-Rule" id="MF_01209"/>
    </source>
</evidence>
<dbReference type="PANTHER" id="PTHR43418:SF7">
    <property type="entry name" value="CARBAMOYL-PHOSPHATE SYNTHASE SMALL CHAIN"/>
    <property type="match status" value="1"/>
</dbReference>
<comment type="catalytic activity">
    <reaction evidence="7 8">
        <text>hydrogencarbonate + L-glutamine + 2 ATP + H2O = carbamoyl phosphate + L-glutamate + 2 ADP + phosphate + 2 H(+)</text>
        <dbReference type="Rhea" id="RHEA:18633"/>
        <dbReference type="ChEBI" id="CHEBI:15377"/>
        <dbReference type="ChEBI" id="CHEBI:15378"/>
        <dbReference type="ChEBI" id="CHEBI:17544"/>
        <dbReference type="ChEBI" id="CHEBI:29985"/>
        <dbReference type="ChEBI" id="CHEBI:30616"/>
        <dbReference type="ChEBI" id="CHEBI:43474"/>
        <dbReference type="ChEBI" id="CHEBI:58228"/>
        <dbReference type="ChEBI" id="CHEBI:58359"/>
        <dbReference type="ChEBI" id="CHEBI:456216"/>
        <dbReference type="EC" id="6.3.5.5"/>
    </reaction>
</comment>
<dbReference type="HAMAP" id="MF_01209">
    <property type="entry name" value="CPSase_S_chain"/>
    <property type="match status" value="1"/>
</dbReference>
<dbReference type="EC" id="6.3.5.5" evidence="8"/>
<feature type="active site" evidence="8">
    <location>
        <position position="338"/>
    </location>
</feature>
<dbReference type="PRINTS" id="PR00099">
    <property type="entry name" value="CPSGATASE"/>
</dbReference>
<comment type="pathway">
    <text evidence="1 8">Amino-acid biosynthesis; L-arginine biosynthesis; carbamoyl phosphate from bicarbonate: step 1/1.</text>
</comment>
<dbReference type="PROSITE" id="PS51273">
    <property type="entry name" value="GATASE_TYPE_1"/>
    <property type="match status" value="1"/>
</dbReference>
<feature type="binding site" evidence="8">
    <location>
        <position position="294"/>
    </location>
    <ligand>
        <name>L-glutamine</name>
        <dbReference type="ChEBI" id="CHEBI:58359"/>
    </ligand>
</feature>
<evidence type="ECO:0000259" key="9">
    <source>
        <dbReference type="SMART" id="SM01097"/>
    </source>
</evidence>
<sequence length="369" mass="40347">MQKKAYLLLEDGLLVEGTAIGKIGTSGGEICFNTGMTGYQEIYTDPSYYGQIIVNTTPHIGNYGAIDTEQESDRPKIAGLVVNEFAHEFSRKSATGSLQQYLESRGVVGIGNIDTRMLVRHLRSKGAMNAIISSELTPEQLREEIKKVPSMEGLELSSLVTTKEAYLVGDPNAPIKVAVLDLGVKKSIVENLAARGAYCKVFPAKTKYSEMAAWNPHGYFISNGPGDPSVMGYAIDTVKETLNSTKPLFGICLGHQLLAQASGISTYKMHHGHRGLNHPVKNLITGKGEMTSQNHGFAVSEKDIDKNDNVEVTHVHLNDNTIMGIRLKDRKAFSVQYHPEASPGPHDSRYLFDQFIEAIRAELAEPVTA</sequence>
<keyword evidence="3 8" id="KW-0436">Ligase</keyword>
<dbReference type="EMBL" id="JAERRB010000006">
    <property type="protein sequence ID" value="MBL0743263.1"/>
    <property type="molecule type" value="Genomic_DNA"/>
</dbReference>
<evidence type="ECO:0000256" key="1">
    <source>
        <dbReference type="ARBA" id="ARBA00005077"/>
    </source>
</evidence>
<dbReference type="NCBIfam" id="NF009475">
    <property type="entry name" value="PRK12838.1"/>
    <property type="match status" value="1"/>
</dbReference>
<keyword evidence="8" id="KW-0055">Arginine biosynthesis</keyword>
<dbReference type="NCBIfam" id="TIGR01368">
    <property type="entry name" value="CPSaseIIsmall"/>
    <property type="match status" value="1"/>
</dbReference>
<protein>
    <recommendedName>
        <fullName evidence="8">Carbamoyl phosphate synthase small chain</fullName>
        <ecNumber evidence="8">6.3.5.5</ecNumber>
    </recommendedName>
    <alternativeName>
        <fullName evidence="8">Carbamoyl phosphate synthetase glutamine chain</fullName>
    </alternativeName>
</protein>
<evidence type="ECO:0000256" key="7">
    <source>
        <dbReference type="ARBA" id="ARBA00048816"/>
    </source>
</evidence>
<dbReference type="GO" id="GO:0004088">
    <property type="term" value="F:carbamoyl-phosphate synthase (glutamine-hydrolyzing) activity"/>
    <property type="evidence" value="ECO:0007669"/>
    <property type="project" value="UniProtKB-EC"/>
</dbReference>
<evidence type="ECO:0000256" key="5">
    <source>
        <dbReference type="ARBA" id="ARBA00022840"/>
    </source>
</evidence>
<feature type="binding site" evidence="8">
    <location>
        <position position="226"/>
    </location>
    <ligand>
        <name>L-glutamine</name>
        <dbReference type="ChEBI" id="CHEBI:58359"/>
    </ligand>
</feature>
<keyword evidence="11" id="KW-1185">Reference proteome</keyword>
<comment type="catalytic activity">
    <reaction evidence="8">
        <text>L-glutamine + H2O = L-glutamate + NH4(+)</text>
        <dbReference type="Rhea" id="RHEA:15889"/>
        <dbReference type="ChEBI" id="CHEBI:15377"/>
        <dbReference type="ChEBI" id="CHEBI:28938"/>
        <dbReference type="ChEBI" id="CHEBI:29985"/>
        <dbReference type="ChEBI" id="CHEBI:58359"/>
    </reaction>
</comment>
<comment type="pathway">
    <text evidence="8">Pyrimidine metabolism; UMP biosynthesis via de novo pathway; (S)-dihydroorotate from bicarbonate: step 1/3.</text>
</comment>
<feature type="active site" description="Nucleophile" evidence="8">
    <location>
        <position position="252"/>
    </location>
</feature>
<organism evidence="10 11">
    <name type="scientific">Chryseolinea lacunae</name>
    <dbReference type="NCBI Taxonomy" id="2801331"/>
    <lineage>
        <taxon>Bacteria</taxon>
        <taxon>Pseudomonadati</taxon>
        <taxon>Bacteroidota</taxon>
        <taxon>Cytophagia</taxon>
        <taxon>Cytophagales</taxon>
        <taxon>Fulvivirgaceae</taxon>
        <taxon>Chryseolinea</taxon>
    </lineage>
</organism>
<dbReference type="InterPro" id="IPR006274">
    <property type="entry name" value="CarbamoylP_synth_ssu"/>
</dbReference>
<evidence type="ECO:0000313" key="10">
    <source>
        <dbReference type="EMBL" id="MBL0743263.1"/>
    </source>
</evidence>
<dbReference type="Gene3D" id="3.50.30.20">
    <property type="entry name" value="Carbamoyl-phosphate synthase small subunit, N-terminal domain"/>
    <property type="match status" value="1"/>
</dbReference>
<dbReference type="InterPro" id="IPR029062">
    <property type="entry name" value="Class_I_gatase-like"/>
</dbReference>
<evidence type="ECO:0000256" key="2">
    <source>
        <dbReference type="ARBA" id="ARBA00007800"/>
    </source>
</evidence>
<dbReference type="CDD" id="cd01744">
    <property type="entry name" value="GATase1_CPSase"/>
    <property type="match status" value="1"/>
</dbReference>
<feature type="binding site" evidence="8">
    <location>
        <position position="297"/>
    </location>
    <ligand>
        <name>L-glutamine</name>
        <dbReference type="ChEBI" id="CHEBI:58359"/>
    </ligand>
</feature>
<dbReference type="InterPro" id="IPR050472">
    <property type="entry name" value="Anth_synth/Amidotransfase"/>
</dbReference>
<evidence type="ECO:0000313" key="11">
    <source>
        <dbReference type="Proteomes" id="UP000613030"/>
    </source>
</evidence>
<dbReference type="PRINTS" id="PR00096">
    <property type="entry name" value="GATASE"/>
</dbReference>
<feature type="binding site" evidence="8">
    <location>
        <position position="224"/>
    </location>
    <ligand>
        <name>L-glutamine</name>
        <dbReference type="ChEBI" id="CHEBI:58359"/>
    </ligand>
</feature>
<keyword evidence="8" id="KW-0028">Amino-acid biosynthesis</keyword>
<dbReference type="InterPro" id="IPR035686">
    <property type="entry name" value="CPSase_GATase1"/>
</dbReference>
<accession>A0ABS1KVP7</accession>
<keyword evidence="6 8" id="KW-0315">Glutamine amidotransferase</keyword>
<dbReference type="SMART" id="SM01097">
    <property type="entry name" value="CPSase_sm_chain"/>
    <property type="match status" value="1"/>
</dbReference>
<feature type="binding site" evidence="8">
    <location>
        <position position="256"/>
    </location>
    <ligand>
        <name>L-glutamine</name>
        <dbReference type="ChEBI" id="CHEBI:58359"/>
    </ligand>
</feature>
<dbReference type="Pfam" id="PF00988">
    <property type="entry name" value="CPSase_sm_chain"/>
    <property type="match status" value="1"/>
</dbReference>
<dbReference type="RefSeq" id="WP_202012447.1">
    <property type="nucleotide sequence ID" value="NZ_JAERRB010000006.1"/>
</dbReference>
<feature type="region of interest" description="CPSase" evidence="8">
    <location>
        <begin position="1"/>
        <end position="175"/>
    </location>
</feature>
<dbReference type="InterPro" id="IPR002474">
    <property type="entry name" value="CarbamoylP_synth_ssu_N"/>
</dbReference>
<name>A0ABS1KVP7_9BACT</name>
<feature type="binding site" evidence="8">
    <location>
        <position position="296"/>
    </location>
    <ligand>
        <name>L-glutamine</name>
        <dbReference type="ChEBI" id="CHEBI:58359"/>
    </ligand>
</feature>
<dbReference type="InterPro" id="IPR036480">
    <property type="entry name" value="CarbP_synth_ssu_N_sf"/>
</dbReference>
<evidence type="ECO:0000256" key="4">
    <source>
        <dbReference type="ARBA" id="ARBA00022741"/>
    </source>
</evidence>
<dbReference type="PANTHER" id="PTHR43418">
    <property type="entry name" value="MULTIFUNCTIONAL TRYPTOPHAN BIOSYNTHESIS PROTEIN-RELATED"/>
    <property type="match status" value="1"/>
</dbReference>
<reference evidence="10 11" key="1">
    <citation type="submission" date="2021-01" db="EMBL/GenBank/DDBJ databases">
        <title>Chryseolinea sp. Jin1 Genome sequencing and assembly.</title>
        <authorList>
            <person name="Kim I."/>
        </authorList>
    </citation>
    <scope>NUCLEOTIDE SEQUENCE [LARGE SCALE GENOMIC DNA]</scope>
    <source>
        <strain evidence="10 11">Jin1</strain>
    </source>
</reference>
<comment type="similarity">
    <text evidence="2 8">Belongs to the CarA family.</text>
</comment>
<feature type="binding site" evidence="8">
    <location>
        <position position="47"/>
    </location>
    <ligand>
        <name>L-glutamine</name>
        <dbReference type="ChEBI" id="CHEBI:58359"/>
    </ligand>
</feature>
<dbReference type="Pfam" id="PF00117">
    <property type="entry name" value="GATase"/>
    <property type="match status" value="1"/>
</dbReference>
<feature type="domain" description="Carbamoyl-phosphate synthase small subunit N-terminal" evidence="9">
    <location>
        <begin position="3"/>
        <end position="133"/>
    </location>
</feature>
<feature type="binding site" evidence="8">
    <location>
        <position position="253"/>
    </location>
    <ligand>
        <name>L-glutamine</name>
        <dbReference type="ChEBI" id="CHEBI:58359"/>
    </ligand>
</feature>
<keyword evidence="8" id="KW-0665">Pyrimidine biosynthesis</keyword>
<evidence type="ECO:0000256" key="3">
    <source>
        <dbReference type="ARBA" id="ARBA00022598"/>
    </source>
</evidence>
<keyword evidence="5 8" id="KW-0067">ATP-binding</keyword>
<gene>
    <name evidence="8 10" type="primary">carA</name>
    <name evidence="10" type="ORF">JI741_18670</name>
</gene>
<comment type="caution">
    <text evidence="10">The sequence shown here is derived from an EMBL/GenBank/DDBJ whole genome shotgun (WGS) entry which is preliminary data.</text>
</comment>
<dbReference type="Proteomes" id="UP000613030">
    <property type="component" value="Unassembled WGS sequence"/>
</dbReference>
<dbReference type="Gene3D" id="3.40.50.880">
    <property type="match status" value="1"/>
</dbReference>
<feature type="active site" evidence="8">
    <location>
        <position position="340"/>
    </location>
</feature>
<comment type="subunit">
    <text evidence="8">Composed of two chains; the small (or glutamine) chain promotes the hydrolysis of glutamine to ammonia, which is used by the large (or ammonia) chain to synthesize carbamoyl phosphate. Tetramer of heterodimers (alpha,beta)4.</text>
</comment>
<dbReference type="SUPFAM" id="SSF52021">
    <property type="entry name" value="Carbamoyl phosphate synthetase, small subunit N-terminal domain"/>
    <property type="match status" value="1"/>
</dbReference>